<dbReference type="AlphaFoldDB" id="A0A843YEB0"/>
<protein>
    <submittedName>
        <fullName evidence="1">Uncharacterized protein</fullName>
    </submittedName>
</protein>
<comment type="caution">
    <text evidence="1">The sequence shown here is derived from an EMBL/GenBank/DDBJ whole genome shotgun (WGS) entry which is preliminary data.</text>
</comment>
<reference evidence="1 2" key="1">
    <citation type="submission" date="2019-10" db="EMBL/GenBank/DDBJ databases">
        <title>Epibacterium sp. nov., isolated from seawater.</title>
        <authorList>
            <person name="Zhang X."/>
            <person name="Li N."/>
        </authorList>
    </citation>
    <scope>NUCLEOTIDE SEQUENCE [LARGE SCALE GENOMIC DNA]</scope>
    <source>
        <strain evidence="1 2">SM1979</strain>
    </source>
</reference>
<dbReference type="Proteomes" id="UP000444174">
    <property type="component" value="Unassembled WGS sequence"/>
</dbReference>
<sequence length="105" mass="11638">MSRKDPRRRLMVPLTATQRHALREAVQRTGRRGSLADRLRQILVAELARGVADHGAVIAEGSGLPLQLPRPLRRQVEGLATAWGSSPAYVVQQALTQYLMDQTET</sequence>
<evidence type="ECO:0000313" key="1">
    <source>
        <dbReference type="EMBL" id="MQQ07995.1"/>
    </source>
</evidence>
<gene>
    <name evidence="1" type="ORF">GFB49_05975</name>
</gene>
<evidence type="ECO:0000313" key="2">
    <source>
        <dbReference type="Proteomes" id="UP000444174"/>
    </source>
</evidence>
<keyword evidence="2" id="KW-1185">Reference proteome</keyword>
<organism evidence="1 2">
    <name type="scientific">Tritonibacter litoralis</name>
    <dbReference type="NCBI Taxonomy" id="2662264"/>
    <lineage>
        <taxon>Bacteria</taxon>
        <taxon>Pseudomonadati</taxon>
        <taxon>Pseudomonadota</taxon>
        <taxon>Alphaproteobacteria</taxon>
        <taxon>Rhodobacterales</taxon>
        <taxon>Paracoccaceae</taxon>
        <taxon>Tritonibacter</taxon>
    </lineage>
</organism>
<proteinExistence type="predicted"/>
<name>A0A843YEB0_9RHOB</name>
<accession>A0A843YEB0</accession>
<dbReference type="RefSeq" id="WP_153214925.1">
    <property type="nucleotide sequence ID" value="NZ_WIBF01000002.1"/>
</dbReference>
<dbReference type="EMBL" id="WIBF01000002">
    <property type="protein sequence ID" value="MQQ07995.1"/>
    <property type="molecule type" value="Genomic_DNA"/>
</dbReference>